<dbReference type="NCBIfam" id="NF003818">
    <property type="entry name" value="PRK05409.1"/>
    <property type="match status" value="1"/>
</dbReference>
<dbReference type="Gene3D" id="3.20.20.150">
    <property type="entry name" value="Divalent-metal-dependent TIM barrel enzymes"/>
    <property type="match status" value="1"/>
</dbReference>
<dbReference type="OrthoDB" id="9763101at2"/>
<proteinExistence type="predicted"/>
<dbReference type="AlphaFoldDB" id="A0A1I5LW88"/>
<evidence type="ECO:0000313" key="1">
    <source>
        <dbReference type="EMBL" id="SFP01599.1"/>
    </source>
</evidence>
<organism evidence="1 2">
    <name type="scientific">Hydrogenimonas thermophila</name>
    <dbReference type="NCBI Taxonomy" id="223786"/>
    <lineage>
        <taxon>Bacteria</taxon>
        <taxon>Pseudomonadati</taxon>
        <taxon>Campylobacterota</taxon>
        <taxon>Epsilonproteobacteria</taxon>
        <taxon>Campylobacterales</taxon>
        <taxon>Hydrogenimonadaceae</taxon>
        <taxon>Hydrogenimonas</taxon>
    </lineage>
</organism>
<dbReference type="SUPFAM" id="SSF51658">
    <property type="entry name" value="Xylose isomerase-like"/>
    <property type="match status" value="1"/>
</dbReference>
<reference evidence="1 2" key="1">
    <citation type="submission" date="2016-10" db="EMBL/GenBank/DDBJ databases">
        <authorList>
            <person name="de Groot N.N."/>
        </authorList>
    </citation>
    <scope>NUCLEOTIDE SEQUENCE [LARGE SCALE GENOMIC DNA]</scope>
    <source>
        <strain evidence="1 2">EP1-55-1</strain>
    </source>
</reference>
<dbReference type="Proteomes" id="UP000199227">
    <property type="component" value="Unassembled WGS sequence"/>
</dbReference>
<accession>A0A1I5LW88</accession>
<dbReference type="PANTHER" id="PTHR42194:SF1">
    <property type="entry name" value="UPF0276 PROTEIN HI_1600"/>
    <property type="match status" value="1"/>
</dbReference>
<dbReference type="InterPro" id="IPR036237">
    <property type="entry name" value="Xyl_isomerase-like_sf"/>
</dbReference>
<dbReference type="RefSeq" id="WP_092910769.1">
    <property type="nucleotide sequence ID" value="NZ_CP136592.1"/>
</dbReference>
<name>A0A1I5LW88_9BACT</name>
<evidence type="ECO:0000313" key="2">
    <source>
        <dbReference type="Proteomes" id="UP000199227"/>
    </source>
</evidence>
<gene>
    <name evidence="1" type="ORF">SAMN05216234_10449</name>
</gene>
<dbReference type="EMBL" id="FOXB01000004">
    <property type="protein sequence ID" value="SFP01599.1"/>
    <property type="molecule type" value="Genomic_DNA"/>
</dbReference>
<dbReference type="Pfam" id="PF05114">
    <property type="entry name" value="MbnB_TglH_ChrH"/>
    <property type="match status" value="1"/>
</dbReference>
<dbReference type="STRING" id="223786.SAMN05216234_10449"/>
<keyword evidence="2" id="KW-1185">Reference proteome</keyword>
<dbReference type="PANTHER" id="PTHR42194">
    <property type="entry name" value="UPF0276 PROTEIN HI_1600"/>
    <property type="match status" value="1"/>
</dbReference>
<protein>
    <submittedName>
        <fullName evidence="1">Uncharacterized protein</fullName>
    </submittedName>
</protein>
<sequence>MLIDGCGLGLRNSFINEIEEYQESIDFLEIVPENLMHMNKKEAKRFESICEKFPVIAHGLSLSLGDVKHLDLKHLKRLRKFLDKYGIEDYSEHLSFTSIDGVQSFELLPLPMTEAMVEGVVDKIKIVEEILERTLVIENPTYYTVLASTMEESEFIAEILKRSGVKLLLDINNVFVNSFNHGFDAEAFIDEINFEKVAYCHIAGHMDYRNDLLVDTHGMPVKEEVWNLMRYVLAKKRVPIMLERDNNIPPLKELMKEYEKMQGIYNGV</sequence>
<dbReference type="InterPro" id="IPR007801">
    <property type="entry name" value="MbnB/TglH/ChrH"/>
</dbReference>